<evidence type="ECO:0000313" key="2">
    <source>
        <dbReference type="EMBL" id="MDW9251262.1"/>
    </source>
</evidence>
<dbReference type="Proteomes" id="UP001272137">
    <property type="component" value="Unassembled WGS sequence"/>
</dbReference>
<protein>
    <submittedName>
        <fullName evidence="2">Uncharacterized protein</fullName>
    </submittedName>
</protein>
<gene>
    <name evidence="2" type="ORF">C7S16_6522</name>
</gene>
<reference evidence="2" key="1">
    <citation type="submission" date="2018-08" db="EMBL/GenBank/DDBJ databases">
        <title>Identification of Burkholderia cepacia strains that express a Burkholderia pseudomallei-like capsular polysaccharide.</title>
        <authorList>
            <person name="Burtnick M.N."/>
            <person name="Vongsouvath M."/>
            <person name="Newton P."/>
            <person name="Wuthiekanun V."/>
            <person name="Limmathurotsakul D."/>
            <person name="Brett P.J."/>
            <person name="Chantratita N."/>
            <person name="Dance D.A."/>
        </authorList>
    </citation>
    <scope>NUCLEOTIDE SEQUENCE</scope>
    <source>
        <strain evidence="2">SBXCC001</strain>
    </source>
</reference>
<feature type="compositionally biased region" description="Basic and acidic residues" evidence="1">
    <location>
        <begin position="31"/>
        <end position="40"/>
    </location>
</feature>
<proteinExistence type="predicted"/>
<dbReference type="AlphaFoldDB" id="A0AAW9CM92"/>
<sequence length="40" mass="4218">MPRDSPMTASRCGHPGDGLGHAGRRTRAAAARRERGQTGD</sequence>
<feature type="region of interest" description="Disordered" evidence="1">
    <location>
        <begin position="1"/>
        <end position="40"/>
    </location>
</feature>
<name>A0AAW9CM92_BURTH</name>
<dbReference type="EMBL" id="QXCT01000001">
    <property type="protein sequence ID" value="MDW9251262.1"/>
    <property type="molecule type" value="Genomic_DNA"/>
</dbReference>
<accession>A0AAW9CM92</accession>
<comment type="caution">
    <text evidence="2">The sequence shown here is derived from an EMBL/GenBank/DDBJ whole genome shotgun (WGS) entry which is preliminary data.</text>
</comment>
<evidence type="ECO:0000256" key="1">
    <source>
        <dbReference type="SAM" id="MobiDB-lite"/>
    </source>
</evidence>
<evidence type="ECO:0000313" key="3">
    <source>
        <dbReference type="Proteomes" id="UP001272137"/>
    </source>
</evidence>
<organism evidence="2 3">
    <name type="scientific">Burkholderia thailandensis</name>
    <dbReference type="NCBI Taxonomy" id="57975"/>
    <lineage>
        <taxon>Bacteria</taxon>
        <taxon>Pseudomonadati</taxon>
        <taxon>Pseudomonadota</taxon>
        <taxon>Betaproteobacteria</taxon>
        <taxon>Burkholderiales</taxon>
        <taxon>Burkholderiaceae</taxon>
        <taxon>Burkholderia</taxon>
        <taxon>pseudomallei group</taxon>
    </lineage>
</organism>